<organism evidence="1">
    <name type="scientific">Anguilla anguilla</name>
    <name type="common">European freshwater eel</name>
    <name type="synonym">Muraena anguilla</name>
    <dbReference type="NCBI Taxonomy" id="7936"/>
    <lineage>
        <taxon>Eukaryota</taxon>
        <taxon>Metazoa</taxon>
        <taxon>Chordata</taxon>
        <taxon>Craniata</taxon>
        <taxon>Vertebrata</taxon>
        <taxon>Euteleostomi</taxon>
        <taxon>Actinopterygii</taxon>
        <taxon>Neopterygii</taxon>
        <taxon>Teleostei</taxon>
        <taxon>Anguilliformes</taxon>
        <taxon>Anguillidae</taxon>
        <taxon>Anguilla</taxon>
    </lineage>
</organism>
<reference evidence="1" key="1">
    <citation type="submission" date="2014-11" db="EMBL/GenBank/DDBJ databases">
        <authorList>
            <person name="Amaro Gonzalez C."/>
        </authorList>
    </citation>
    <scope>NUCLEOTIDE SEQUENCE</scope>
</reference>
<dbReference type="EMBL" id="GBXM01063100">
    <property type="protein sequence ID" value="JAH45477.1"/>
    <property type="molecule type" value="Transcribed_RNA"/>
</dbReference>
<accession>A0A0E9SW54</accession>
<proteinExistence type="predicted"/>
<reference evidence="1" key="2">
    <citation type="journal article" date="2015" name="Fish Shellfish Immunol.">
        <title>Early steps in the European eel (Anguilla anguilla)-Vibrio vulnificus interaction in the gills: Role of the RtxA13 toxin.</title>
        <authorList>
            <person name="Callol A."/>
            <person name="Pajuelo D."/>
            <person name="Ebbesson L."/>
            <person name="Teles M."/>
            <person name="MacKenzie S."/>
            <person name="Amaro C."/>
        </authorList>
    </citation>
    <scope>NUCLEOTIDE SEQUENCE</scope>
</reference>
<name>A0A0E9SW54_ANGAN</name>
<dbReference type="AlphaFoldDB" id="A0A0E9SW54"/>
<sequence>MRHWFGVLRKKKRKKMLITHQVKLEFYRKPHGSVFPNLGPGEPPCQLVSAPTND</sequence>
<protein>
    <submittedName>
        <fullName evidence="1">Uncharacterized protein</fullName>
    </submittedName>
</protein>
<evidence type="ECO:0000313" key="1">
    <source>
        <dbReference type="EMBL" id="JAH45477.1"/>
    </source>
</evidence>